<feature type="domain" description="Aldehyde dehydrogenase" evidence="4">
    <location>
        <begin position="1"/>
        <end position="399"/>
    </location>
</feature>
<feature type="non-terminal residue" evidence="6">
    <location>
        <position position="399"/>
    </location>
</feature>
<dbReference type="InterPro" id="IPR016162">
    <property type="entry name" value="Ald_DH_N"/>
</dbReference>
<evidence type="ECO:0000256" key="1">
    <source>
        <dbReference type="ARBA" id="ARBA00023002"/>
    </source>
</evidence>
<dbReference type="InterPro" id="IPR016163">
    <property type="entry name" value="Ald_DH_C"/>
</dbReference>
<dbReference type="GeneID" id="106819621"/>
<evidence type="ECO:0000256" key="3">
    <source>
        <dbReference type="RuleBase" id="RU003345"/>
    </source>
</evidence>
<dbReference type="Pfam" id="PF00171">
    <property type="entry name" value="Aldedh"/>
    <property type="match status" value="1"/>
</dbReference>
<keyword evidence="1 3" id="KW-0560">Oxidoreductase</keyword>
<reference evidence="6" key="1">
    <citation type="submission" date="2025-08" db="UniProtKB">
        <authorList>
            <consortium name="RefSeq"/>
        </authorList>
    </citation>
    <scope>IDENTIFICATION</scope>
</reference>
<dbReference type="Gene3D" id="3.40.605.10">
    <property type="entry name" value="Aldehyde Dehydrogenase, Chain A, domain 1"/>
    <property type="match status" value="1"/>
</dbReference>
<dbReference type="InterPro" id="IPR016160">
    <property type="entry name" value="Ald_DH_CS_CYS"/>
</dbReference>
<dbReference type="Proteomes" id="UP000695022">
    <property type="component" value="Unplaced"/>
</dbReference>
<evidence type="ECO:0000313" key="6">
    <source>
        <dbReference type="RefSeq" id="XP_014679716.1"/>
    </source>
</evidence>
<organism evidence="5 6">
    <name type="scientific">Priapulus caudatus</name>
    <name type="common">Priapulid worm</name>
    <dbReference type="NCBI Taxonomy" id="37621"/>
    <lineage>
        <taxon>Eukaryota</taxon>
        <taxon>Metazoa</taxon>
        <taxon>Ecdysozoa</taxon>
        <taxon>Scalidophora</taxon>
        <taxon>Priapulida</taxon>
        <taxon>Priapulimorpha</taxon>
        <taxon>Priapulimorphida</taxon>
        <taxon>Priapulidae</taxon>
        <taxon>Priapulus</taxon>
    </lineage>
</organism>
<dbReference type="PANTHER" id="PTHR11699">
    <property type="entry name" value="ALDEHYDE DEHYDROGENASE-RELATED"/>
    <property type="match status" value="1"/>
</dbReference>
<comment type="similarity">
    <text evidence="3">Belongs to the aldehyde dehydrogenase family.</text>
</comment>
<evidence type="ECO:0000256" key="2">
    <source>
        <dbReference type="PROSITE-ProRule" id="PRU10007"/>
    </source>
</evidence>
<evidence type="ECO:0000313" key="5">
    <source>
        <dbReference type="Proteomes" id="UP000695022"/>
    </source>
</evidence>
<dbReference type="Gene3D" id="3.40.309.10">
    <property type="entry name" value="Aldehyde Dehydrogenase, Chain A, domain 2"/>
    <property type="match status" value="1"/>
</dbReference>
<accession>A0ABM1F5J5</accession>
<name>A0ABM1F5J5_PRICU</name>
<protein>
    <submittedName>
        <fullName evidence="6">Retinal dehydrogenase 1-like</fullName>
    </submittedName>
</protein>
<sequence>MDASARGHLLSKLADLIERDMVYLASLETLDNGKPYKYSYNIDYARAVGTCRYYAGWPDKIVGKTIPIEGDFFCFTRVEPIGVVGAITPWNFPGMFACHKIVPALAAGCTVVLKPAEQTPLTTLYIAALCKEAGIPAGVVNVVPGYGLTAGSALTEHMDVNKISFTGSTGVGKQIQCASGKTNLKRVSLELGGKSPTIVFADADLDEAVLVSHKNLFANMGQCCTAASRTYVQDGIYDEFVRRSVDLAKKRSIGDPFCGDVENGPQINRAQFDKVLELIESGKKQGAKMECGGGRHGNKGYFIQSTVFSNVTDDMRIAKEEIFGPVQQIIKFNSIDEVIKRANNTTYGLAGAVFTKDINKALTLAQSVQSGTFWVNCYNAGSPASPFGGFKMSGIGREG</sequence>
<gene>
    <name evidence="6" type="primary">LOC106819621</name>
</gene>
<proteinExistence type="inferred from homology"/>
<feature type="active site" evidence="2">
    <location>
        <position position="190"/>
    </location>
</feature>
<evidence type="ECO:0000259" key="4">
    <source>
        <dbReference type="Pfam" id="PF00171"/>
    </source>
</evidence>
<dbReference type="RefSeq" id="XP_014679716.1">
    <property type="nucleotide sequence ID" value="XM_014824230.1"/>
</dbReference>
<dbReference type="SUPFAM" id="SSF53720">
    <property type="entry name" value="ALDH-like"/>
    <property type="match status" value="1"/>
</dbReference>
<dbReference type="InterPro" id="IPR015590">
    <property type="entry name" value="Aldehyde_DH_dom"/>
</dbReference>
<dbReference type="PROSITE" id="PS00687">
    <property type="entry name" value="ALDEHYDE_DEHYDR_GLU"/>
    <property type="match status" value="1"/>
</dbReference>
<keyword evidence="5" id="KW-1185">Reference proteome</keyword>
<dbReference type="PROSITE" id="PS00070">
    <property type="entry name" value="ALDEHYDE_DEHYDR_CYS"/>
    <property type="match status" value="1"/>
</dbReference>
<dbReference type="InterPro" id="IPR016161">
    <property type="entry name" value="Ald_DH/histidinol_DH"/>
</dbReference>
<dbReference type="InterPro" id="IPR029510">
    <property type="entry name" value="Ald_DH_CS_GLU"/>
</dbReference>